<feature type="region of interest" description="Disordered" evidence="1">
    <location>
        <begin position="38"/>
        <end position="135"/>
    </location>
</feature>
<feature type="compositionally biased region" description="Polar residues" evidence="1">
    <location>
        <begin position="48"/>
        <end position="64"/>
    </location>
</feature>
<evidence type="ECO:0000256" key="1">
    <source>
        <dbReference type="SAM" id="MobiDB-lite"/>
    </source>
</evidence>
<dbReference type="AlphaFoldDB" id="A0AAD6SBA7"/>
<proteinExistence type="predicted"/>
<feature type="compositionally biased region" description="Basic and acidic residues" evidence="1">
    <location>
        <begin position="85"/>
        <end position="96"/>
    </location>
</feature>
<organism evidence="2 3">
    <name type="scientific">Mycena alexandri</name>
    <dbReference type="NCBI Taxonomy" id="1745969"/>
    <lineage>
        <taxon>Eukaryota</taxon>
        <taxon>Fungi</taxon>
        <taxon>Dikarya</taxon>
        <taxon>Basidiomycota</taxon>
        <taxon>Agaricomycotina</taxon>
        <taxon>Agaricomycetes</taxon>
        <taxon>Agaricomycetidae</taxon>
        <taxon>Agaricales</taxon>
        <taxon>Marasmiineae</taxon>
        <taxon>Mycenaceae</taxon>
        <taxon>Mycena</taxon>
    </lineage>
</organism>
<dbReference type="Proteomes" id="UP001218188">
    <property type="component" value="Unassembled WGS sequence"/>
</dbReference>
<feature type="compositionally biased region" description="Polar residues" evidence="1">
    <location>
        <begin position="98"/>
        <end position="118"/>
    </location>
</feature>
<comment type="caution">
    <text evidence="2">The sequence shown here is derived from an EMBL/GenBank/DDBJ whole genome shotgun (WGS) entry which is preliminary data.</text>
</comment>
<keyword evidence="3" id="KW-1185">Reference proteome</keyword>
<evidence type="ECO:0000313" key="2">
    <source>
        <dbReference type="EMBL" id="KAJ7023531.1"/>
    </source>
</evidence>
<reference evidence="2" key="1">
    <citation type="submission" date="2023-03" db="EMBL/GenBank/DDBJ databases">
        <title>Massive genome expansion in bonnet fungi (Mycena s.s.) driven by repeated elements and novel gene families across ecological guilds.</title>
        <authorList>
            <consortium name="Lawrence Berkeley National Laboratory"/>
            <person name="Harder C.B."/>
            <person name="Miyauchi S."/>
            <person name="Viragh M."/>
            <person name="Kuo A."/>
            <person name="Thoen E."/>
            <person name="Andreopoulos B."/>
            <person name="Lu D."/>
            <person name="Skrede I."/>
            <person name="Drula E."/>
            <person name="Henrissat B."/>
            <person name="Morin E."/>
            <person name="Kohler A."/>
            <person name="Barry K."/>
            <person name="LaButti K."/>
            <person name="Morin E."/>
            <person name="Salamov A."/>
            <person name="Lipzen A."/>
            <person name="Mereny Z."/>
            <person name="Hegedus B."/>
            <person name="Baldrian P."/>
            <person name="Stursova M."/>
            <person name="Weitz H."/>
            <person name="Taylor A."/>
            <person name="Grigoriev I.V."/>
            <person name="Nagy L.G."/>
            <person name="Martin F."/>
            <person name="Kauserud H."/>
        </authorList>
    </citation>
    <scope>NUCLEOTIDE SEQUENCE</scope>
    <source>
        <strain evidence="2">CBHHK200</strain>
    </source>
</reference>
<accession>A0AAD6SBA7</accession>
<name>A0AAD6SBA7_9AGAR</name>
<evidence type="ECO:0000313" key="3">
    <source>
        <dbReference type="Proteomes" id="UP001218188"/>
    </source>
</evidence>
<sequence>MQCGGNKWNPDIVEAKNFGEVVQTPPDHDVITVSAVIARAGPSRPLQDATSQVLTRSRRSQTFSALKVSGALTQRDSAHPGVARARHEPPSPHDSPRAPQTSTGPYTSSEANPASFPSSFRIPYPPRPTRHNLGLNATHATVELGLKCEDRLRLRPPATSPKSQVCCPSRPTTLFDKSSISNLLSKSPYAP</sequence>
<protein>
    <submittedName>
        <fullName evidence="2">Uncharacterized protein</fullName>
    </submittedName>
</protein>
<dbReference type="EMBL" id="JARJCM010000187">
    <property type="protein sequence ID" value="KAJ7023531.1"/>
    <property type="molecule type" value="Genomic_DNA"/>
</dbReference>
<gene>
    <name evidence="2" type="ORF">C8F04DRAFT_1193402</name>
</gene>